<reference evidence="2 3" key="1">
    <citation type="submission" date="2020-04" db="EMBL/GenBank/DDBJ databases">
        <authorList>
            <person name="Yoon J."/>
        </authorList>
    </citation>
    <scope>NUCLEOTIDE SEQUENCE [LARGE SCALE GENOMIC DNA]</scope>
    <source>
        <strain evidence="2 3">KMU-115</strain>
    </source>
</reference>
<comment type="caution">
    <text evidence="2">The sequence shown here is derived from an EMBL/GenBank/DDBJ whole genome shotgun (WGS) entry which is preliminary data.</text>
</comment>
<accession>A0A7X6GX93</accession>
<keyword evidence="1" id="KW-0175">Coiled coil</keyword>
<dbReference type="AlphaFoldDB" id="A0A7X6GX93"/>
<gene>
    <name evidence="2" type="ORF">HCU73_05305</name>
</gene>
<dbReference type="EMBL" id="JAAZQQ010000002">
    <property type="protein sequence ID" value="NKX43998.1"/>
    <property type="molecule type" value="Genomic_DNA"/>
</dbReference>
<keyword evidence="3" id="KW-1185">Reference proteome</keyword>
<protein>
    <submittedName>
        <fullName evidence="2">Uncharacterized protein</fullName>
    </submittedName>
</protein>
<feature type="coiled-coil region" evidence="1">
    <location>
        <begin position="149"/>
        <end position="176"/>
    </location>
</feature>
<organism evidence="2 3">
    <name type="scientific">Roseicyclus persicicus</name>
    <dbReference type="NCBI Taxonomy" id="2650661"/>
    <lineage>
        <taxon>Bacteria</taxon>
        <taxon>Pseudomonadati</taxon>
        <taxon>Pseudomonadota</taxon>
        <taxon>Alphaproteobacteria</taxon>
        <taxon>Rhodobacterales</taxon>
        <taxon>Roseobacteraceae</taxon>
        <taxon>Roseicyclus</taxon>
    </lineage>
</organism>
<sequence>MFKASGDVQAEGEKGVPVMAVAGRRHGPGPDCHPLAEDGAKIMDGIVAELAPSTSLEASYAEDIADVAAQICRQKSMRDASYRSLGQDVVWRRVRHLRGFEGKRVEVIATSLARGWFNGEQEAIAELDGMGLSTDVILAAVHLANQTYFREIDLSIERLERRRQRLLEEYHHLKKSRLLREQVEDAEVVSHAQRTQ</sequence>
<evidence type="ECO:0000256" key="1">
    <source>
        <dbReference type="SAM" id="Coils"/>
    </source>
</evidence>
<dbReference type="Proteomes" id="UP000526408">
    <property type="component" value="Unassembled WGS sequence"/>
</dbReference>
<evidence type="ECO:0000313" key="2">
    <source>
        <dbReference type="EMBL" id="NKX43998.1"/>
    </source>
</evidence>
<evidence type="ECO:0000313" key="3">
    <source>
        <dbReference type="Proteomes" id="UP000526408"/>
    </source>
</evidence>
<dbReference type="RefSeq" id="WP_168622402.1">
    <property type="nucleotide sequence ID" value="NZ_JAAZQQ010000002.1"/>
</dbReference>
<proteinExistence type="predicted"/>
<name>A0A7X6GX93_9RHOB</name>